<dbReference type="SUPFAM" id="SSF48403">
    <property type="entry name" value="Ankyrin repeat"/>
    <property type="match status" value="1"/>
</dbReference>
<reference evidence="4 5" key="1">
    <citation type="submission" date="2024-03" db="EMBL/GenBank/DDBJ databases">
        <title>The Acrasis kona genome and developmental transcriptomes reveal deep origins of eukaryotic multicellular pathways.</title>
        <authorList>
            <person name="Sheikh S."/>
            <person name="Fu C.-J."/>
            <person name="Brown M.W."/>
            <person name="Baldauf S.L."/>
        </authorList>
    </citation>
    <scope>NUCLEOTIDE SEQUENCE [LARGE SCALE GENOMIC DNA]</scope>
    <source>
        <strain evidence="4 5">ATCC MYA-3509</strain>
    </source>
</reference>
<dbReference type="Gene3D" id="1.25.40.20">
    <property type="entry name" value="Ankyrin repeat-containing domain"/>
    <property type="match status" value="1"/>
</dbReference>
<dbReference type="SMART" id="SM00248">
    <property type="entry name" value="ANK"/>
    <property type="match status" value="3"/>
</dbReference>
<keyword evidence="5" id="KW-1185">Reference proteome</keyword>
<evidence type="ECO:0000256" key="2">
    <source>
        <dbReference type="ARBA" id="ARBA00023043"/>
    </source>
</evidence>
<accession>A0AAW2ZLN9</accession>
<dbReference type="AlphaFoldDB" id="A0AAW2ZLN9"/>
<evidence type="ECO:0000313" key="5">
    <source>
        <dbReference type="Proteomes" id="UP001431209"/>
    </source>
</evidence>
<dbReference type="InterPro" id="IPR036770">
    <property type="entry name" value="Ankyrin_rpt-contain_sf"/>
</dbReference>
<gene>
    <name evidence="4" type="ORF">AKO1_006455</name>
</gene>
<dbReference type="GO" id="GO:0004860">
    <property type="term" value="F:protein kinase inhibitor activity"/>
    <property type="evidence" value="ECO:0007669"/>
    <property type="project" value="UniProtKB-KW"/>
</dbReference>
<keyword evidence="4" id="KW-0649">Protein kinase inhibitor</keyword>
<dbReference type="EMBL" id="JAOPGA020001659">
    <property type="protein sequence ID" value="KAL0490273.1"/>
    <property type="molecule type" value="Genomic_DNA"/>
</dbReference>
<protein>
    <submittedName>
        <fullName evidence="4">Cyclin-dependent kinase inhibitor</fullName>
    </submittedName>
</protein>
<sequence length="173" mass="19332">MSKLERLDVLERALRHADFKATIDLLKQSSYTSILNEQNNHGMTPLHTLCSRPLMDPDVVKQITIVLLKSGASKSLEKVDDEGYTPIHYATLNGYLDVVKIMIENGASVLAKTNFKFTPLHNAVSSQNVKLVEYLLSTKQCDLNAINEFNATPLELAILHQQKEITDLLQAAK</sequence>
<keyword evidence="1" id="KW-0677">Repeat</keyword>
<organism evidence="4 5">
    <name type="scientific">Acrasis kona</name>
    <dbReference type="NCBI Taxonomy" id="1008807"/>
    <lineage>
        <taxon>Eukaryota</taxon>
        <taxon>Discoba</taxon>
        <taxon>Heterolobosea</taxon>
        <taxon>Tetramitia</taxon>
        <taxon>Eutetramitia</taxon>
        <taxon>Acrasidae</taxon>
        <taxon>Acrasis</taxon>
    </lineage>
</organism>
<dbReference type="PROSITE" id="PS50297">
    <property type="entry name" value="ANK_REP_REGION"/>
    <property type="match status" value="1"/>
</dbReference>
<evidence type="ECO:0000256" key="3">
    <source>
        <dbReference type="PROSITE-ProRule" id="PRU00023"/>
    </source>
</evidence>
<dbReference type="InterPro" id="IPR002110">
    <property type="entry name" value="Ankyrin_rpt"/>
</dbReference>
<dbReference type="PROSITE" id="PS50088">
    <property type="entry name" value="ANK_REPEAT"/>
    <property type="match status" value="1"/>
</dbReference>
<dbReference type="PANTHER" id="PTHR24126">
    <property type="entry name" value="ANKYRIN REPEAT, PH AND SEC7 DOMAIN CONTAINING PROTEIN SECG-RELATED"/>
    <property type="match status" value="1"/>
</dbReference>
<evidence type="ECO:0000313" key="4">
    <source>
        <dbReference type="EMBL" id="KAL0490273.1"/>
    </source>
</evidence>
<feature type="repeat" description="ANK" evidence="3">
    <location>
        <begin position="82"/>
        <end position="114"/>
    </location>
</feature>
<name>A0AAW2ZLN9_9EUKA</name>
<dbReference type="Proteomes" id="UP001431209">
    <property type="component" value="Unassembled WGS sequence"/>
</dbReference>
<dbReference type="Pfam" id="PF12796">
    <property type="entry name" value="Ank_2"/>
    <property type="match status" value="2"/>
</dbReference>
<keyword evidence="2 3" id="KW-0040">ANK repeat</keyword>
<proteinExistence type="predicted"/>
<comment type="caution">
    <text evidence="4">The sequence shown here is derived from an EMBL/GenBank/DDBJ whole genome shotgun (WGS) entry which is preliminary data.</text>
</comment>
<evidence type="ECO:0000256" key="1">
    <source>
        <dbReference type="ARBA" id="ARBA00022737"/>
    </source>
</evidence>